<feature type="domain" description="Calcineurin-like phosphoesterase" evidence="1">
    <location>
        <begin position="7"/>
        <end position="107"/>
    </location>
</feature>
<dbReference type="PANTHER" id="PTHR16509">
    <property type="match status" value="1"/>
</dbReference>
<dbReference type="EMBL" id="MU069973">
    <property type="protein sequence ID" value="KAF5831132.1"/>
    <property type="molecule type" value="Genomic_DNA"/>
</dbReference>
<protein>
    <submittedName>
        <fullName evidence="2">Metallo-dependent phosphatase-like protein</fullName>
    </submittedName>
</protein>
<dbReference type="InterPro" id="IPR029052">
    <property type="entry name" value="Metallo-depent_PP-like"/>
</dbReference>
<evidence type="ECO:0000313" key="3">
    <source>
        <dbReference type="Proteomes" id="UP000815325"/>
    </source>
</evidence>
<evidence type="ECO:0000259" key="1">
    <source>
        <dbReference type="Pfam" id="PF00149"/>
    </source>
</evidence>
<keyword evidence="3" id="KW-1185">Reference proteome</keyword>
<dbReference type="PANTHER" id="PTHR16509:SF8">
    <property type="entry name" value="MANGANESE-DEPENDENT ADP-RIBOSE_CDP-ALCOHOL DIPHOSPHATASE"/>
    <property type="match status" value="1"/>
</dbReference>
<dbReference type="Gene3D" id="3.60.21.10">
    <property type="match status" value="1"/>
</dbReference>
<organism evidence="2 3">
    <name type="scientific">Dunaliella salina</name>
    <name type="common">Green alga</name>
    <name type="synonym">Protococcus salinus</name>
    <dbReference type="NCBI Taxonomy" id="3046"/>
    <lineage>
        <taxon>Eukaryota</taxon>
        <taxon>Viridiplantae</taxon>
        <taxon>Chlorophyta</taxon>
        <taxon>core chlorophytes</taxon>
        <taxon>Chlorophyceae</taxon>
        <taxon>CS clade</taxon>
        <taxon>Chlamydomonadales</taxon>
        <taxon>Dunaliellaceae</taxon>
        <taxon>Dunaliella</taxon>
    </lineage>
</organism>
<reference evidence="2" key="1">
    <citation type="submission" date="2017-08" db="EMBL/GenBank/DDBJ databases">
        <authorList>
            <person name="Polle J.E."/>
            <person name="Barry K."/>
            <person name="Cushman J."/>
            <person name="Schmutz J."/>
            <person name="Tran D."/>
            <person name="Hathwaick L.T."/>
            <person name="Yim W.C."/>
            <person name="Jenkins J."/>
            <person name="Mckie-Krisberg Z.M."/>
            <person name="Prochnik S."/>
            <person name="Lindquist E."/>
            <person name="Dockter R.B."/>
            <person name="Adam C."/>
            <person name="Molina H."/>
            <person name="Bunkerborg J."/>
            <person name="Jin E."/>
            <person name="Buchheim M."/>
            <person name="Magnuson J."/>
        </authorList>
    </citation>
    <scope>NUCLEOTIDE SEQUENCE</scope>
    <source>
        <strain evidence="2">CCAP 19/18</strain>
    </source>
</reference>
<name>A0ABQ7G976_DUNSA</name>
<dbReference type="InterPro" id="IPR004843">
    <property type="entry name" value="Calcineurin-like_PHP"/>
</dbReference>
<sequence>MQPELFRFGSIADIQYGDFENGKGEGRCQRYREAPKKLEKALDIMHEHDVSLILTVGDIIEGHKPQSAADQADLDVITTIFSKARCPVAHTLGNHDVCLEREHLRRCLGMPACYYACPLHPGWKLLVLDTTDLSTGSEFKLCWPLDSPKYAEAKAYLDAHPQVMHR</sequence>
<dbReference type="Pfam" id="PF00149">
    <property type="entry name" value="Metallophos"/>
    <property type="match status" value="1"/>
</dbReference>
<proteinExistence type="predicted"/>
<accession>A0ABQ7G976</accession>
<dbReference type="Proteomes" id="UP000815325">
    <property type="component" value="Unassembled WGS sequence"/>
</dbReference>
<comment type="caution">
    <text evidence="2">The sequence shown here is derived from an EMBL/GenBank/DDBJ whole genome shotgun (WGS) entry which is preliminary data.</text>
</comment>
<dbReference type="SUPFAM" id="SSF56300">
    <property type="entry name" value="Metallo-dependent phosphatases"/>
    <property type="match status" value="1"/>
</dbReference>
<gene>
    <name evidence="2" type="ORF">DUNSADRAFT_13535</name>
</gene>
<evidence type="ECO:0000313" key="2">
    <source>
        <dbReference type="EMBL" id="KAF5831132.1"/>
    </source>
</evidence>